<protein>
    <submittedName>
        <fullName evidence="1">Uncharacterized protein</fullName>
    </submittedName>
</protein>
<gene>
    <name evidence="1" type="ORF">GNZ18_17180</name>
</gene>
<dbReference type="RefSeq" id="WP_156217437.1">
    <property type="nucleotide sequence ID" value="NZ_WOFH01000005.1"/>
</dbReference>
<proteinExistence type="predicted"/>
<organism evidence="1 2">
    <name type="scientific">Actinomadura litoris</name>
    <dbReference type="NCBI Taxonomy" id="2678616"/>
    <lineage>
        <taxon>Bacteria</taxon>
        <taxon>Bacillati</taxon>
        <taxon>Actinomycetota</taxon>
        <taxon>Actinomycetes</taxon>
        <taxon>Streptosporangiales</taxon>
        <taxon>Thermomonosporaceae</taxon>
        <taxon>Actinomadura</taxon>
    </lineage>
</organism>
<evidence type="ECO:0000313" key="2">
    <source>
        <dbReference type="Proteomes" id="UP000432015"/>
    </source>
</evidence>
<dbReference type="EMBL" id="WOFH01000005">
    <property type="protein sequence ID" value="MUN38326.1"/>
    <property type="molecule type" value="Genomic_DNA"/>
</dbReference>
<sequence length="235" mass="25114">MIRDLPPVDLTSAAGVAAARGRPDVRVLEVSLADLASGTAVPRGKQEPLTWLRVRPTGAELDGGPWPGDDALGALPAAGVVGLTLEAPALPRAPWLIAFLVRATSFQLPLEWGGPVADLPCGLLFHLAPPAFGDEVAGKWRAAHRYGQCYWRRGPGFAAVQDLREDPGAHFVIHEPGLLALFHRLADPVEVADLGADDRAHLRDLLDARLAVELGGVAVGLPYRLRRWPAPVIDF</sequence>
<accession>A0A7K1L264</accession>
<dbReference type="Proteomes" id="UP000432015">
    <property type="component" value="Unassembled WGS sequence"/>
</dbReference>
<dbReference type="InterPro" id="IPR043863">
    <property type="entry name" value="DUF5825"/>
</dbReference>
<dbReference type="AlphaFoldDB" id="A0A7K1L264"/>
<name>A0A7K1L264_9ACTN</name>
<reference evidence="1 2" key="1">
    <citation type="submission" date="2019-11" db="EMBL/GenBank/DDBJ databases">
        <authorList>
            <person name="Cao P."/>
        </authorList>
    </citation>
    <scope>NUCLEOTIDE SEQUENCE [LARGE SCALE GENOMIC DNA]</scope>
    <source>
        <strain evidence="1 2">NEAU-AAG5</strain>
    </source>
</reference>
<evidence type="ECO:0000313" key="1">
    <source>
        <dbReference type="EMBL" id="MUN38326.1"/>
    </source>
</evidence>
<keyword evidence="2" id="KW-1185">Reference proteome</keyword>
<dbReference type="Pfam" id="PF19142">
    <property type="entry name" value="DUF5825"/>
    <property type="match status" value="1"/>
</dbReference>
<comment type="caution">
    <text evidence="1">The sequence shown here is derived from an EMBL/GenBank/DDBJ whole genome shotgun (WGS) entry which is preliminary data.</text>
</comment>